<accession>A0A1M7TA26</accession>
<proteinExistence type="predicted"/>
<sequence length="206" mass="23370">MNNTFLLKKLQLILIMAFMLLLTACFIESEQPVLKEQEKASALNIFAEKVPDISGTYALVFDKNKKEKYVFSRKEDSANVFFVTDDKGERQNVLVKALKKENTLLIEMSEQADGRTKNYLIPALITKDGLRVFLPAPIDKKETQPWSSKLYLELLDKYQIQYTNTQGTKLLKGAMSNKAYSEAIINLFNDMFAADAVGNGLLLIKE</sequence>
<evidence type="ECO:0000313" key="1">
    <source>
        <dbReference type="EMBL" id="SHN67527.1"/>
    </source>
</evidence>
<evidence type="ECO:0000313" key="2">
    <source>
        <dbReference type="Proteomes" id="UP000186469"/>
    </source>
</evidence>
<dbReference type="Proteomes" id="UP000186469">
    <property type="component" value="Unassembled WGS sequence"/>
</dbReference>
<dbReference type="AlphaFoldDB" id="A0A1M7TA26"/>
<name>A0A1M7TA26_9BACT</name>
<keyword evidence="2" id="KW-1185">Reference proteome</keyword>
<dbReference type="EMBL" id="FRDI01000009">
    <property type="protein sequence ID" value="SHN67527.1"/>
    <property type="molecule type" value="Genomic_DNA"/>
</dbReference>
<organism evidence="1 2">
    <name type="scientific">Desulfovibrio litoralis DSM 11393</name>
    <dbReference type="NCBI Taxonomy" id="1121455"/>
    <lineage>
        <taxon>Bacteria</taxon>
        <taxon>Pseudomonadati</taxon>
        <taxon>Thermodesulfobacteriota</taxon>
        <taxon>Desulfovibrionia</taxon>
        <taxon>Desulfovibrionales</taxon>
        <taxon>Desulfovibrionaceae</taxon>
        <taxon>Desulfovibrio</taxon>
    </lineage>
</organism>
<protein>
    <submittedName>
        <fullName evidence="1">Uncharacterized protein</fullName>
    </submittedName>
</protein>
<gene>
    <name evidence="1" type="ORF">SAMN02745728_01759</name>
</gene>
<dbReference type="RefSeq" id="WP_072697450.1">
    <property type="nucleotide sequence ID" value="NZ_FRDI01000009.1"/>
</dbReference>
<reference evidence="1 2" key="1">
    <citation type="submission" date="2016-12" db="EMBL/GenBank/DDBJ databases">
        <authorList>
            <person name="Song W.-J."/>
            <person name="Kurnit D.M."/>
        </authorList>
    </citation>
    <scope>NUCLEOTIDE SEQUENCE [LARGE SCALE GENOMIC DNA]</scope>
    <source>
        <strain evidence="1 2">DSM 11393</strain>
    </source>
</reference>